<name>A0ABR5ACY2_9BACL</name>
<sequence>MEVKPLAQAPVYMPAPAPLPAPVMPMAPVMEKPLHDHIHLHTSYKHTAIVVPEVKPIAHVPHHHHVVAPFTSTASILVLFILLVIISRAYWV</sequence>
<proteinExistence type="predicted"/>
<comment type="caution">
    <text evidence="2">The sequence shown here is derived from an EMBL/GenBank/DDBJ whole genome shotgun (WGS) entry which is preliminary data.</text>
</comment>
<keyword evidence="1" id="KW-1133">Transmembrane helix</keyword>
<reference evidence="2 3" key="1">
    <citation type="submission" date="2014-12" db="EMBL/GenBank/DDBJ databases">
        <title>Draft genome sequence of Paenibacillus kamchatkensis strain B-2647.</title>
        <authorList>
            <person name="Karlyshev A.V."/>
            <person name="Kudryashova E.B."/>
        </authorList>
    </citation>
    <scope>NUCLEOTIDE SEQUENCE [LARGE SCALE GENOMIC DNA]</scope>
    <source>
        <strain evidence="2 3">VKM B-2647</strain>
    </source>
</reference>
<feature type="transmembrane region" description="Helical" evidence="1">
    <location>
        <begin position="70"/>
        <end position="91"/>
    </location>
</feature>
<keyword evidence="1" id="KW-0812">Transmembrane</keyword>
<keyword evidence="3" id="KW-1185">Reference proteome</keyword>
<evidence type="ECO:0000313" key="2">
    <source>
        <dbReference type="EMBL" id="KIL38867.1"/>
    </source>
</evidence>
<keyword evidence="1" id="KW-0472">Membrane</keyword>
<dbReference type="EMBL" id="JXAK01000049">
    <property type="protein sequence ID" value="KIL38867.1"/>
    <property type="molecule type" value="Genomic_DNA"/>
</dbReference>
<gene>
    <name evidence="2" type="ORF">SD70_23655</name>
</gene>
<dbReference type="Proteomes" id="UP000031967">
    <property type="component" value="Unassembled WGS sequence"/>
</dbReference>
<protein>
    <submittedName>
        <fullName evidence="2">Uncharacterized protein</fullName>
    </submittedName>
</protein>
<accession>A0ABR5ACY2</accession>
<organism evidence="2 3">
    <name type="scientific">Gordoniibacillus kamchatkensis</name>
    <dbReference type="NCBI Taxonomy" id="1590651"/>
    <lineage>
        <taxon>Bacteria</taxon>
        <taxon>Bacillati</taxon>
        <taxon>Bacillota</taxon>
        <taxon>Bacilli</taxon>
        <taxon>Bacillales</taxon>
        <taxon>Paenibacillaceae</taxon>
        <taxon>Gordoniibacillus</taxon>
    </lineage>
</organism>
<evidence type="ECO:0000313" key="3">
    <source>
        <dbReference type="Proteomes" id="UP000031967"/>
    </source>
</evidence>
<evidence type="ECO:0000256" key="1">
    <source>
        <dbReference type="SAM" id="Phobius"/>
    </source>
</evidence>